<sequence>MAKVFENIVGALDMIYEVAQCYHDTKHEQTLSALYECLSLFDTMIRKCSAKQLIAKMLKKLDPGDNDAPPLVVELESEADTNQDNTLRSEIQQSFNAAHSENISSFEETTKVDIALHAELNVFQTLEAALIKGEQPYWVIGVSKLMCFGCYTVIGKAFPAALKASYLHNLSLLQDPITVQGCHGKPYASWAAPDLSFAEHYVGFDLNLKVRRWAEQFIRDALCQHMEYRRLSEEGEDVESKLIAEIAEAYAHLNKKKSSPHLTTNTNRGRGTTRRRGS</sequence>
<keyword evidence="3" id="KW-1185">Reference proteome</keyword>
<dbReference type="OrthoDB" id="3048862at2759"/>
<gene>
    <name evidence="2" type="ORF">BDP27DRAFT_1431232</name>
</gene>
<comment type="caution">
    <text evidence="2">The sequence shown here is derived from an EMBL/GenBank/DDBJ whole genome shotgun (WGS) entry which is preliminary data.</text>
</comment>
<dbReference type="EMBL" id="JADNRY010000295">
    <property type="protein sequence ID" value="KAF9059521.1"/>
    <property type="molecule type" value="Genomic_DNA"/>
</dbReference>
<dbReference type="Pfam" id="PF14441">
    <property type="entry name" value="OTT_1508_deam"/>
    <property type="match status" value="1"/>
</dbReference>
<accession>A0A9P5TY74</accession>
<dbReference type="Proteomes" id="UP000772434">
    <property type="component" value="Unassembled WGS sequence"/>
</dbReference>
<evidence type="ECO:0000313" key="3">
    <source>
        <dbReference type="Proteomes" id="UP000772434"/>
    </source>
</evidence>
<evidence type="ECO:0000313" key="2">
    <source>
        <dbReference type="EMBL" id="KAF9059521.1"/>
    </source>
</evidence>
<proteinExistence type="predicted"/>
<organism evidence="2 3">
    <name type="scientific">Rhodocollybia butyracea</name>
    <dbReference type="NCBI Taxonomy" id="206335"/>
    <lineage>
        <taxon>Eukaryota</taxon>
        <taxon>Fungi</taxon>
        <taxon>Dikarya</taxon>
        <taxon>Basidiomycota</taxon>
        <taxon>Agaricomycotina</taxon>
        <taxon>Agaricomycetes</taxon>
        <taxon>Agaricomycetidae</taxon>
        <taxon>Agaricales</taxon>
        <taxon>Marasmiineae</taxon>
        <taxon>Omphalotaceae</taxon>
        <taxon>Rhodocollybia</taxon>
    </lineage>
</organism>
<feature type="region of interest" description="Disordered" evidence="1">
    <location>
        <begin position="254"/>
        <end position="278"/>
    </location>
</feature>
<name>A0A9P5TY74_9AGAR</name>
<dbReference type="InterPro" id="IPR027796">
    <property type="entry name" value="OTT_1508_deam-like"/>
</dbReference>
<reference evidence="2" key="1">
    <citation type="submission" date="2020-11" db="EMBL/GenBank/DDBJ databases">
        <authorList>
            <consortium name="DOE Joint Genome Institute"/>
            <person name="Ahrendt S."/>
            <person name="Riley R."/>
            <person name="Andreopoulos W."/>
            <person name="Labutti K."/>
            <person name="Pangilinan J."/>
            <person name="Ruiz-Duenas F.J."/>
            <person name="Barrasa J.M."/>
            <person name="Sanchez-Garcia M."/>
            <person name="Camarero S."/>
            <person name="Miyauchi S."/>
            <person name="Serrano A."/>
            <person name="Linde D."/>
            <person name="Babiker R."/>
            <person name="Drula E."/>
            <person name="Ayuso-Fernandez I."/>
            <person name="Pacheco R."/>
            <person name="Padilla G."/>
            <person name="Ferreira P."/>
            <person name="Barriuso J."/>
            <person name="Kellner H."/>
            <person name="Castanera R."/>
            <person name="Alfaro M."/>
            <person name="Ramirez L."/>
            <person name="Pisabarro A.G."/>
            <person name="Kuo A."/>
            <person name="Tritt A."/>
            <person name="Lipzen A."/>
            <person name="He G."/>
            <person name="Yan M."/>
            <person name="Ng V."/>
            <person name="Cullen D."/>
            <person name="Martin F."/>
            <person name="Rosso M.-N."/>
            <person name="Henrissat B."/>
            <person name="Hibbett D."/>
            <person name="Martinez A.T."/>
            <person name="Grigoriev I.V."/>
        </authorList>
    </citation>
    <scope>NUCLEOTIDE SEQUENCE</scope>
    <source>
        <strain evidence="2">AH 40177</strain>
    </source>
</reference>
<protein>
    <submittedName>
        <fullName evidence="2">Uncharacterized protein</fullName>
    </submittedName>
</protein>
<evidence type="ECO:0000256" key="1">
    <source>
        <dbReference type="SAM" id="MobiDB-lite"/>
    </source>
</evidence>
<dbReference type="AlphaFoldDB" id="A0A9P5TY74"/>